<keyword evidence="4" id="KW-0808">Transferase</keyword>
<dbReference type="CDD" id="cd04179">
    <property type="entry name" value="DPM_DPG-synthase_like"/>
    <property type="match status" value="1"/>
</dbReference>
<keyword evidence="2" id="KW-0472">Membrane</keyword>
<evidence type="ECO:0000259" key="3">
    <source>
        <dbReference type="Pfam" id="PF00535"/>
    </source>
</evidence>
<dbReference type="OrthoDB" id="9810303at2"/>
<gene>
    <name evidence="4" type="ORF">C3B54_111655</name>
</gene>
<evidence type="ECO:0000313" key="4">
    <source>
        <dbReference type="EMBL" id="AVG24590.1"/>
    </source>
</evidence>
<evidence type="ECO:0000313" key="5">
    <source>
        <dbReference type="Proteomes" id="UP000243077"/>
    </source>
</evidence>
<dbReference type="Gene3D" id="3.90.550.10">
    <property type="entry name" value="Spore Coat Polysaccharide Biosynthesis Protein SpsA, Chain A"/>
    <property type="match status" value="1"/>
</dbReference>
<reference evidence="4 5" key="1">
    <citation type="submission" date="2018-02" db="EMBL/GenBank/DDBJ databases">
        <title>Complete genome of the streamlined marine actinobacterium Pontimonas salivibrio CL-TW6 adapted to coastal planktonic lifestype.</title>
        <authorList>
            <person name="Cho B.C."/>
            <person name="Hardies S.C."/>
            <person name="Jang G.I."/>
            <person name="Hwang C.Y."/>
        </authorList>
    </citation>
    <scope>NUCLEOTIDE SEQUENCE [LARGE SCALE GENOMIC DNA]</scope>
    <source>
        <strain evidence="4 5">CL-TW6</strain>
    </source>
</reference>
<dbReference type="PANTHER" id="PTHR48090:SF7">
    <property type="entry name" value="RFBJ PROTEIN"/>
    <property type="match status" value="1"/>
</dbReference>
<dbReference type="SUPFAM" id="SSF53448">
    <property type="entry name" value="Nucleotide-diphospho-sugar transferases"/>
    <property type="match status" value="1"/>
</dbReference>
<protein>
    <submittedName>
        <fullName evidence="4">Glucosyltransferase RgpI</fullName>
    </submittedName>
</protein>
<feature type="domain" description="Glycosyltransferase 2-like" evidence="3">
    <location>
        <begin position="6"/>
        <end position="165"/>
    </location>
</feature>
<evidence type="ECO:0000256" key="1">
    <source>
        <dbReference type="ARBA" id="ARBA00006739"/>
    </source>
</evidence>
<dbReference type="AlphaFoldDB" id="A0A2L2BSG9"/>
<sequence>MKLVVQIPCLNEEATLGEVLDSIPRQIDGFDSLEIVVIDDGSTDRTIEVAQAHGVDQIIRHRSTRGLAEAFRSGVDYALTHGADVLVNTDGDNQYPQADIPKLVAPIASGDADIVIGDRRTHTIPHFSRGKKLLQKIGSHVVNRAAGTKIPDAASGFRAYSRTALLKLNVVTKFSYTMETIIQAGYKRLAIESVRVKTNPKTRDSRLFKSTPEHVMKSAAAIMRSFVMYKPYSFFGTLGAALGIAGLIPFIRYVTISFLGLPGELIQSLLLGVSLLTASLLAFALGVIADLIRINRQLIEDGLSLQKAHQDVQSLSDNHRDRP</sequence>
<dbReference type="PANTHER" id="PTHR48090">
    <property type="entry name" value="UNDECAPRENYL-PHOSPHATE 4-DEOXY-4-FORMAMIDO-L-ARABINOSE TRANSFERASE-RELATED"/>
    <property type="match status" value="1"/>
</dbReference>
<organism evidence="4 5">
    <name type="scientific">Pontimonas salivibrio</name>
    <dbReference type="NCBI Taxonomy" id="1159327"/>
    <lineage>
        <taxon>Bacteria</taxon>
        <taxon>Bacillati</taxon>
        <taxon>Actinomycetota</taxon>
        <taxon>Actinomycetes</taxon>
        <taxon>Micrococcales</taxon>
        <taxon>Microbacteriaceae</taxon>
        <taxon>Pontimonas</taxon>
    </lineage>
</organism>
<dbReference type="InterPro" id="IPR029044">
    <property type="entry name" value="Nucleotide-diphossugar_trans"/>
</dbReference>
<accession>A0A2L2BSG9</accession>
<dbReference type="InterPro" id="IPR050256">
    <property type="entry name" value="Glycosyltransferase_2"/>
</dbReference>
<keyword evidence="2" id="KW-0812">Transmembrane</keyword>
<dbReference type="EMBL" id="CP026923">
    <property type="protein sequence ID" value="AVG24590.1"/>
    <property type="molecule type" value="Genomic_DNA"/>
</dbReference>
<keyword evidence="2" id="KW-1133">Transmembrane helix</keyword>
<dbReference type="KEGG" id="psai:C3B54_111655"/>
<feature type="transmembrane region" description="Helical" evidence="2">
    <location>
        <begin position="232"/>
        <end position="253"/>
    </location>
</feature>
<dbReference type="RefSeq" id="WP_104914048.1">
    <property type="nucleotide sequence ID" value="NZ_CP026923.1"/>
</dbReference>
<evidence type="ECO:0000256" key="2">
    <source>
        <dbReference type="SAM" id="Phobius"/>
    </source>
</evidence>
<dbReference type="Pfam" id="PF00535">
    <property type="entry name" value="Glycos_transf_2"/>
    <property type="match status" value="1"/>
</dbReference>
<keyword evidence="5" id="KW-1185">Reference proteome</keyword>
<name>A0A2L2BSG9_9MICO</name>
<proteinExistence type="inferred from homology"/>
<dbReference type="GO" id="GO:0016740">
    <property type="term" value="F:transferase activity"/>
    <property type="evidence" value="ECO:0007669"/>
    <property type="project" value="UniProtKB-KW"/>
</dbReference>
<feature type="transmembrane region" description="Helical" evidence="2">
    <location>
        <begin position="265"/>
        <end position="289"/>
    </location>
</feature>
<dbReference type="Proteomes" id="UP000243077">
    <property type="component" value="Chromosome"/>
</dbReference>
<dbReference type="InterPro" id="IPR001173">
    <property type="entry name" value="Glyco_trans_2-like"/>
</dbReference>
<comment type="similarity">
    <text evidence="1">Belongs to the glycosyltransferase 2 family.</text>
</comment>